<keyword evidence="2" id="KW-1185">Reference proteome</keyword>
<evidence type="ECO:0000313" key="1">
    <source>
        <dbReference type="EMBL" id="RCX02313.1"/>
    </source>
</evidence>
<comment type="caution">
    <text evidence="1">The sequence shown here is derived from an EMBL/GenBank/DDBJ whole genome shotgun (WGS) entry which is preliminary data.</text>
</comment>
<dbReference type="AlphaFoldDB" id="A0A368ZZF6"/>
<name>A0A368ZZF6_9FLAO</name>
<evidence type="ECO:0000313" key="2">
    <source>
        <dbReference type="Proteomes" id="UP000253517"/>
    </source>
</evidence>
<dbReference type="Proteomes" id="UP000253517">
    <property type="component" value="Unassembled WGS sequence"/>
</dbReference>
<proteinExistence type="predicted"/>
<accession>A0A368ZZF6</accession>
<protein>
    <submittedName>
        <fullName evidence="1">Uncharacterized protein</fullName>
    </submittedName>
</protein>
<dbReference type="EMBL" id="QPJS01000004">
    <property type="protein sequence ID" value="RCX02313.1"/>
    <property type="molecule type" value="Genomic_DNA"/>
</dbReference>
<organism evidence="1 2">
    <name type="scientific">Schleiferia thermophila</name>
    <dbReference type="NCBI Taxonomy" id="884107"/>
    <lineage>
        <taxon>Bacteria</taxon>
        <taxon>Pseudomonadati</taxon>
        <taxon>Bacteroidota</taxon>
        <taxon>Flavobacteriia</taxon>
        <taxon>Flavobacteriales</taxon>
        <taxon>Schleiferiaceae</taxon>
        <taxon>Schleiferia</taxon>
    </lineage>
</organism>
<reference evidence="1 2" key="1">
    <citation type="submission" date="2018-07" db="EMBL/GenBank/DDBJ databases">
        <title>Genomic Encyclopedia of Type Strains, Phase IV (KMG-IV): sequencing the most valuable type-strain genomes for metagenomic binning, comparative biology and taxonomic classification.</title>
        <authorList>
            <person name="Goeker M."/>
        </authorList>
    </citation>
    <scope>NUCLEOTIDE SEQUENCE [LARGE SCALE GENOMIC DNA]</scope>
    <source>
        <strain evidence="1 2">DSM 21410</strain>
    </source>
</reference>
<gene>
    <name evidence="1" type="ORF">DES35_10472</name>
</gene>
<sequence length="32" mass="3644">MINFGLVDTADRLIRGIDMDEINLVRIRQKAG</sequence>